<feature type="domain" description="RRM" evidence="4">
    <location>
        <begin position="74"/>
        <end position="154"/>
    </location>
</feature>
<dbReference type="PANTHER" id="PTHR19965">
    <property type="entry name" value="RNA AND EXPORT FACTOR BINDING PROTEIN"/>
    <property type="match status" value="1"/>
</dbReference>
<sequence length="251" mass="26343">MSTGKLAMSLDDIVKTAPRGAGGRGGRRGGRGGRGDRVVPTPQGPVGGINKSRNGKQRATVPTAPAPKAGGGEAKIMVSRLPVDVDEQALKDYFVTATDTGKPKSVIINYGANGRSLGTATITFFKQEQAVKAMSELDGMKIDRKPIKVEMMVPAAHVPATTAQASLAARVQPARKDKPKPATATKTSGRGRDSGRGRGRGRGGSNKAKKTVEEMDQEMKDYFPHRVNNDGNGDVTQTSGGGDIAMDDEML</sequence>
<comment type="caution">
    <text evidence="5">The sequence shown here is derived from an EMBL/GenBank/DDBJ whole genome shotgun (WGS) entry which is preliminary data.</text>
</comment>
<feature type="region of interest" description="Disordered" evidence="3">
    <location>
        <begin position="1"/>
        <end position="71"/>
    </location>
</feature>
<dbReference type="CDD" id="cd00590">
    <property type="entry name" value="RRM_SF"/>
    <property type="match status" value="1"/>
</dbReference>
<evidence type="ECO:0000313" key="6">
    <source>
        <dbReference type="Proteomes" id="UP000481861"/>
    </source>
</evidence>
<evidence type="ECO:0000259" key="4">
    <source>
        <dbReference type="PROSITE" id="PS50102"/>
    </source>
</evidence>
<dbReference type="Gene3D" id="3.30.70.330">
    <property type="match status" value="1"/>
</dbReference>
<reference evidence="5 6" key="1">
    <citation type="submission" date="2020-01" db="EMBL/GenBank/DDBJ databases">
        <authorList>
            <consortium name="DOE Joint Genome Institute"/>
            <person name="Haridas S."/>
            <person name="Albert R."/>
            <person name="Binder M."/>
            <person name="Bloem J."/>
            <person name="Labutti K."/>
            <person name="Salamov A."/>
            <person name="Andreopoulos B."/>
            <person name="Baker S.E."/>
            <person name="Barry K."/>
            <person name="Bills G."/>
            <person name="Bluhm B.H."/>
            <person name="Cannon C."/>
            <person name="Castanera R."/>
            <person name="Culley D.E."/>
            <person name="Daum C."/>
            <person name="Ezra D."/>
            <person name="Gonzalez J.B."/>
            <person name="Henrissat B."/>
            <person name="Kuo A."/>
            <person name="Liang C."/>
            <person name="Lipzen A."/>
            <person name="Lutzoni F."/>
            <person name="Magnuson J."/>
            <person name="Mondo S."/>
            <person name="Nolan M."/>
            <person name="Ohm R."/>
            <person name="Pangilinan J."/>
            <person name="Park H.-J.H."/>
            <person name="Ramirez L."/>
            <person name="Alfaro M."/>
            <person name="Sun H."/>
            <person name="Tritt A."/>
            <person name="Yoshinaga Y."/>
            <person name="Zwiers L.-H.L."/>
            <person name="Turgeon B.G."/>
            <person name="Goodwin S.B."/>
            <person name="Spatafora J.W."/>
            <person name="Crous P.W."/>
            <person name="Grigoriev I.V."/>
        </authorList>
    </citation>
    <scope>NUCLEOTIDE SEQUENCE [LARGE SCALE GENOMIC DNA]</scope>
    <source>
        <strain evidence="5 6">CBS 611.86</strain>
    </source>
</reference>
<protein>
    <recommendedName>
        <fullName evidence="4">RRM domain-containing protein</fullName>
    </recommendedName>
</protein>
<gene>
    <name evidence="5" type="ORF">BDV95DRAFT_596010</name>
</gene>
<organism evidence="5 6">
    <name type="scientific">Massariosphaeria phaeospora</name>
    <dbReference type="NCBI Taxonomy" id="100035"/>
    <lineage>
        <taxon>Eukaryota</taxon>
        <taxon>Fungi</taxon>
        <taxon>Dikarya</taxon>
        <taxon>Ascomycota</taxon>
        <taxon>Pezizomycotina</taxon>
        <taxon>Dothideomycetes</taxon>
        <taxon>Pleosporomycetidae</taxon>
        <taxon>Pleosporales</taxon>
        <taxon>Pleosporales incertae sedis</taxon>
        <taxon>Massariosphaeria</taxon>
    </lineage>
</organism>
<dbReference type="Pfam" id="PF00076">
    <property type="entry name" value="RRM_1"/>
    <property type="match status" value="1"/>
</dbReference>
<keyword evidence="1 2" id="KW-0694">RNA-binding</keyword>
<dbReference type="SUPFAM" id="SSF54928">
    <property type="entry name" value="RNA-binding domain, RBD"/>
    <property type="match status" value="1"/>
</dbReference>
<dbReference type="InterPro" id="IPR051229">
    <property type="entry name" value="ALYREF_mRNA_export"/>
</dbReference>
<name>A0A7C8I6S8_9PLEO</name>
<proteinExistence type="predicted"/>
<dbReference type="InterPro" id="IPR035979">
    <property type="entry name" value="RBD_domain_sf"/>
</dbReference>
<dbReference type="PROSITE" id="PS50102">
    <property type="entry name" value="RRM"/>
    <property type="match status" value="1"/>
</dbReference>
<dbReference type="OrthoDB" id="346839at2759"/>
<feature type="region of interest" description="Disordered" evidence="3">
    <location>
        <begin position="165"/>
        <end position="251"/>
    </location>
</feature>
<evidence type="ECO:0000256" key="3">
    <source>
        <dbReference type="SAM" id="MobiDB-lite"/>
    </source>
</evidence>
<dbReference type="GO" id="GO:0003729">
    <property type="term" value="F:mRNA binding"/>
    <property type="evidence" value="ECO:0007669"/>
    <property type="project" value="TreeGrafter"/>
</dbReference>
<dbReference type="EMBL" id="JAADJZ010000015">
    <property type="protein sequence ID" value="KAF2869672.1"/>
    <property type="molecule type" value="Genomic_DNA"/>
</dbReference>
<evidence type="ECO:0000256" key="1">
    <source>
        <dbReference type="ARBA" id="ARBA00022884"/>
    </source>
</evidence>
<dbReference type="SMART" id="SM00360">
    <property type="entry name" value="RRM"/>
    <property type="match status" value="1"/>
</dbReference>
<dbReference type="AlphaFoldDB" id="A0A7C8I6S8"/>
<dbReference type="PANTHER" id="PTHR19965:SF35">
    <property type="entry name" value="RNA ANNEALING PROTEIN YRA1"/>
    <property type="match status" value="1"/>
</dbReference>
<feature type="compositionally biased region" description="Polar residues" evidence="3">
    <location>
        <begin position="229"/>
        <end position="238"/>
    </location>
</feature>
<evidence type="ECO:0000256" key="2">
    <source>
        <dbReference type="PROSITE-ProRule" id="PRU00176"/>
    </source>
</evidence>
<dbReference type="InterPro" id="IPR012677">
    <property type="entry name" value="Nucleotide-bd_a/b_plait_sf"/>
</dbReference>
<keyword evidence="6" id="KW-1185">Reference proteome</keyword>
<accession>A0A7C8I6S8</accession>
<feature type="compositionally biased region" description="Basic and acidic residues" evidence="3">
    <location>
        <begin position="210"/>
        <end position="228"/>
    </location>
</feature>
<dbReference type="InterPro" id="IPR000504">
    <property type="entry name" value="RRM_dom"/>
</dbReference>
<evidence type="ECO:0000313" key="5">
    <source>
        <dbReference type="EMBL" id="KAF2869672.1"/>
    </source>
</evidence>
<feature type="compositionally biased region" description="Low complexity" evidence="3">
    <location>
        <begin position="59"/>
        <end position="68"/>
    </location>
</feature>
<dbReference type="GO" id="GO:0005634">
    <property type="term" value="C:nucleus"/>
    <property type="evidence" value="ECO:0007669"/>
    <property type="project" value="TreeGrafter"/>
</dbReference>
<dbReference type="Proteomes" id="UP000481861">
    <property type="component" value="Unassembled WGS sequence"/>
</dbReference>